<dbReference type="InterPro" id="IPR017384">
    <property type="entry name" value="NADH_Ub_cplx-1_asu_su-1"/>
</dbReference>
<evidence type="ECO:0000256" key="8">
    <source>
        <dbReference type="ARBA" id="ARBA00022792"/>
    </source>
</evidence>
<keyword evidence="9" id="KW-0249">Electron transport</keyword>
<name>A0A507C162_9FUNG</name>
<evidence type="ECO:0000256" key="11">
    <source>
        <dbReference type="ARBA" id="ARBA00023128"/>
    </source>
</evidence>
<evidence type="ECO:0000256" key="6">
    <source>
        <dbReference type="ARBA" id="ARBA00022660"/>
    </source>
</evidence>
<comment type="subcellular location">
    <subcellularLocation>
        <location evidence="2">Mitochondrion inner membrane</location>
        <topology evidence="2">Single-pass membrane protein</topology>
        <orientation evidence="2">Matrix side</orientation>
    </subcellularLocation>
</comment>
<dbReference type="PANTHER" id="PTHR17098:SF2">
    <property type="entry name" value="NADH DEHYDROGENASE [UBIQUINONE] 1 ALPHA SUBCOMPLEX SUBUNIT 1"/>
    <property type="match status" value="1"/>
</dbReference>
<dbReference type="GeneID" id="42005062"/>
<keyword evidence="7" id="KW-0812">Transmembrane</keyword>
<organism evidence="13 14">
    <name type="scientific">Synchytrium microbalum</name>
    <dbReference type="NCBI Taxonomy" id="1806994"/>
    <lineage>
        <taxon>Eukaryota</taxon>
        <taxon>Fungi</taxon>
        <taxon>Fungi incertae sedis</taxon>
        <taxon>Chytridiomycota</taxon>
        <taxon>Chytridiomycota incertae sedis</taxon>
        <taxon>Chytridiomycetes</taxon>
        <taxon>Synchytriales</taxon>
        <taxon>Synchytriaceae</taxon>
        <taxon>Synchytrium</taxon>
    </lineage>
</organism>
<dbReference type="OrthoDB" id="1920692at2759"/>
<evidence type="ECO:0000256" key="1">
    <source>
        <dbReference type="ARBA" id="ARBA00003195"/>
    </source>
</evidence>
<accession>A0A507C162</accession>
<keyword evidence="8" id="KW-0999">Mitochondrion inner membrane</keyword>
<sequence>MAPFTIPAEMFFNLACIGALGIGMREAVRAYQKFENYGKPKRWNVDAWDRKMMERDSRLTGNVNRQMAAVSAPPEFKTNSALELERPFM</sequence>
<dbReference type="STRING" id="1806994.A0A507C162"/>
<evidence type="ECO:0000256" key="7">
    <source>
        <dbReference type="ARBA" id="ARBA00022692"/>
    </source>
</evidence>
<comment type="function">
    <text evidence="1">Accessory subunit of the mitochondrial membrane respiratory chain NADH dehydrogenase (Complex I), that is believed not to be involved in catalysis. Complex I functions in the transfer of electrons from NADH to the respiratory chain. The immediate electron acceptor for the enzyme is believed to be ubiquinone.</text>
</comment>
<comment type="similarity">
    <text evidence="3">Belongs to the complex I NDUFA1 subunit family.</text>
</comment>
<dbReference type="GO" id="GO:0005743">
    <property type="term" value="C:mitochondrial inner membrane"/>
    <property type="evidence" value="ECO:0007669"/>
    <property type="project" value="UniProtKB-SubCell"/>
</dbReference>
<evidence type="ECO:0000256" key="10">
    <source>
        <dbReference type="ARBA" id="ARBA00022989"/>
    </source>
</evidence>
<keyword evidence="10" id="KW-1133">Transmembrane helix</keyword>
<evidence type="ECO:0000256" key="9">
    <source>
        <dbReference type="ARBA" id="ARBA00022982"/>
    </source>
</evidence>
<evidence type="ECO:0000256" key="3">
    <source>
        <dbReference type="ARBA" id="ARBA00009960"/>
    </source>
</evidence>
<dbReference type="RefSeq" id="XP_031024203.1">
    <property type="nucleotide sequence ID" value="XM_031169765.1"/>
</dbReference>
<evidence type="ECO:0000313" key="14">
    <source>
        <dbReference type="Proteomes" id="UP000319731"/>
    </source>
</evidence>
<dbReference type="Pfam" id="PF15879">
    <property type="entry name" value="MWFE"/>
    <property type="match status" value="1"/>
</dbReference>
<evidence type="ECO:0000256" key="2">
    <source>
        <dbReference type="ARBA" id="ARBA00004298"/>
    </source>
</evidence>
<reference evidence="13 14" key="1">
    <citation type="journal article" date="2019" name="Sci. Rep.">
        <title>Comparative genomics of chytrid fungi reveal insights into the obligate biotrophic and pathogenic lifestyle of Synchytrium endobioticum.</title>
        <authorList>
            <person name="van de Vossenberg B.T.L.H."/>
            <person name="Warris S."/>
            <person name="Nguyen H.D.T."/>
            <person name="van Gent-Pelzer M.P.E."/>
            <person name="Joly D.L."/>
            <person name="van de Geest H.C."/>
            <person name="Bonants P.J.M."/>
            <person name="Smith D.S."/>
            <person name="Levesque C.A."/>
            <person name="van der Lee T.A.J."/>
        </authorList>
    </citation>
    <scope>NUCLEOTIDE SEQUENCE [LARGE SCALE GENOMIC DNA]</scope>
    <source>
        <strain evidence="13 14">JEL517</strain>
    </source>
</reference>
<keyword evidence="12" id="KW-0472">Membrane</keyword>
<dbReference type="AlphaFoldDB" id="A0A507C162"/>
<evidence type="ECO:0000313" key="13">
    <source>
        <dbReference type="EMBL" id="TPX33161.1"/>
    </source>
</evidence>
<dbReference type="EMBL" id="QEAO01000022">
    <property type="protein sequence ID" value="TPX33161.1"/>
    <property type="molecule type" value="Genomic_DNA"/>
</dbReference>
<keyword evidence="11" id="KW-0496">Mitochondrion</keyword>
<evidence type="ECO:0000256" key="5">
    <source>
        <dbReference type="ARBA" id="ARBA00022448"/>
    </source>
</evidence>
<keyword evidence="14" id="KW-1185">Reference proteome</keyword>
<gene>
    <name evidence="13" type="ORF">SmJEL517_g03837</name>
</gene>
<keyword evidence="6" id="KW-0679">Respiratory chain</keyword>
<evidence type="ECO:0000256" key="4">
    <source>
        <dbReference type="ARBA" id="ARBA00016392"/>
    </source>
</evidence>
<proteinExistence type="inferred from homology"/>
<keyword evidence="5" id="KW-0813">Transport</keyword>
<dbReference type="PANTHER" id="PTHR17098">
    <property type="entry name" value="NADH-UBIQUINONE OXIDOREDUCTASE MWFE SUBUNIT"/>
    <property type="match status" value="1"/>
</dbReference>
<dbReference type="Proteomes" id="UP000319731">
    <property type="component" value="Unassembled WGS sequence"/>
</dbReference>
<comment type="caution">
    <text evidence="13">The sequence shown here is derived from an EMBL/GenBank/DDBJ whole genome shotgun (WGS) entry which is preliminary data.</text>
</comment>
<protein>
    <recommendedName>
        <fullName evidence="4">NADH dehydrogenase [ubiquinone] 1 alpha subcomplex subunit 1</fullName>
    </recommendedName>
</protein>
<evidence type="ECO:0000256" key="12">
    <source>
        <dbReference type="ARBA" id="ARBA00023136"/>
    </source>
</evidence>